<dbReference type="CDD" id="cd17546">
    <property type="entry name" value="REC_hyHK_CKI1_RcsC-like"/>
    <property type="match status" value="1"/>
</dbReference>
<keyword evidence="10" id="KW-0547">Nucleotide-binding</keyword>
<dbReference type="SMART" id="SM00387">
    <property type="entry name" value="HATPase_c"/>
    <property type="match status" value="1"/>
</dbReference>
<dbReference type="SUPFAM" id="SSF47226">
    <property type="entry name" value="Histidine-containing phosphotransfer domain, HPT domain"/>
    <property type="match status" value="1"/>
</dbReference>
<evidence type="ECO:0000256" key="7">
    <source>
        <dbReference type="ARBA" id="ARBA00022679"/>
    </source>
</evidence>
<dbReference type="InterPro" id="IPR001789">
    <property type="entry name" value="Sig_transdc_resp-reg_receiver"/>
</dbReference>
<dbReference type="Proteomes" id="UP000231960">
    <property type="component" value="Unassembled WGS sequence"/>
</dbReference>
<evidence type="ECO:0000256" key="4">
    <source>
        <dbReference type="ARBA" id="ARBA00022475"/>
    </source>
</evidence>
<dbReference type="InterPro" id="IPR036097">
    <property type="entry name" value="HisK_dim/P_sf"/>
</dbReference>
<dbReference type="PROSITE" id="PS50110">
    <property type="entry name" value="RESPONSE_REGULATORY"/>
    <property type="match status" value="1"/>
</dbReference>
<dbReference type="OrthoDB" id="1046984at2"/>
<dbReference type="PANTHER" id="PTHR43047">
    <property type="entry name" value="TWO-COMPONENT HISTIDINE PROTEIN KINASE"/>
    <property type="match status" value="1"/>
</dbReference>
<dbReference type="SMART" id="SM00448">
    <property type="entry name" value="REC"/>
    <property type="match status" value="1"/>
</dbReference>
<dbReference type="SMART" id="SM00388">
    <property type="entry name" value="HisKA"/>
    <property type="match status" value="1"/>
</dbReference>
<feature type="domain" description="Response regulatory" evidence="17">
    <location>
        <begin position="573"/>
        <end position="688"/>
    </location>
</feature>
<evidence type="ECO:0000256" key="2">
    <source>
        <dbReference type="ARBA" id="ARBA00004429"/>
    </source>
</evidence>
<organism evidence="19 20">
    <name type="scientific">Avrilella dinanensis</name>
    <dbReference type="NCBI Taxonomy" id="2008672"/>
    <lineage>
        <taxon>Bacteria</taxon>
        <taxon>Pseudomonadati</taxon>
        <taxon>Bacteroidota</taxon>
        <taxon>Flavobacteriia</taxon>
        <taxon>Flavobacteriales</taxon>
        <taxon>Flavobacteriaceae</taxon>
        <taxon>Avrilella</taxon>
    </lineage>
</organism>
<keyword evidence="4" id="KW-1003">Cell membrane</keyword>
<dbReference type="CDD" id="cd16922">
    <property type="entry name" value="HATPase_EvgS-ArcB-TorS-like"/>
    <property type="match status" value="1"/>
</dbReference>
<evidence type="ECO:0000256" key="8">
    <source>
        <dbReference type="ARBA" id="ARBA00022692"/>
    </source>
</evidence>
<dbReference type="Gene3D" id="1.20.120.160">
    <property type="entry name" value="HPT domain"/>
    <property type="match status" value="1"/>
</dbReference>
<feature type="modified residue" description="4-aspartylphosphate" evidence="14">
    <location>
        <position position="622"/>
    </location>
</feature>
<feature type="domain" description="HPt" evidence="18">
    <location>
        <begin position="727"/>
        <end position="823"/>
    </location>
</feature>
<dbReference type="Pfam" id="PF02518">
    <property type="entry name" value="HATPase_c"/>
    <property type="match status" value="1"/>
</dbReference>
<dbReference type="SUPFAM" id="SSF47384">
    <property type="entry name" value="Homodimeric domain of signal transducing histidine kinase"/>
    <property type="match status" value="1"/>
</dbReference>
<name>A0A2M9R335_9FLAO</name>
<evidence type="ECO:0000256" key="10">
    <source>
        <dbReference type="ARBA" id="ARBA00022840"/>
    </source>
</evidence>
<evidence type="ECO:0000256" key="14">
    <source>
        <dbReference type="PROSITE-ProRule" id="PRU00169"/>
    </source>
</evidence>
<dbReference type="CDD" id="cd00082">
    <property type="entry name" value="HisKA"/>
    <property type="match status" value="1"/>
</dbReference>
<gene>
    <name evidence="19" type="ORF">CDL10_01180</name>
</gene>
<evidence type="ECO:0000313" key="20">
    <source>
        <dbReference type="Proteomes" id="UP000231960"/>
    </source>
</evidence>
<dbReference type="SUPFAM" id="SSF52172">
    <property type="entry name" value="CheY-like"/>
    <property type="match status" value="1"/>
</dbReference>
<dbReference type="InterPro" id="IPR011006">
    <property type="entry name" value="CheY-like_superfamily"/>
</dbReference>
<comment type="catalytic activity">
    <reaction evidence="1">
        <text>ATP + protein L-histidine = ADP + protein N-phospho-L-histidine.</text>
        <dbReference type="EC" id="2.7.13.3"/>
    </reaction>
</comment>
<evidence type="ECO:0000256" key="1">
    <source>
        <dbReference type="ARBA" id="ARBA00000085"/>
    </source>
</evidence>
<keyword evidence="9" id="KW-0418">Kinase</keyword>
<keyword evidence="11 15" id="KW-1133">Transmembrane helix</keyword>
<dbReference type="InterPro" id="IPR036641">
    <property type="entry name" value="HPT_dom_sf"/>
</dbReference>
<dbReference type="InterPro" id="IPR008207">
    <property type="entry name" value="Sig_transdc_His_kin_Hpt_dom"/>
</dbReference>
<proteinExistence type="predicted"/>
<feature type="domain" description="Histidine kinase" evidence="16">
    <location>
        <begin position="333"/>
        <end position="549"/>
    </location>
</feature>
<dbReference type="EMBL" id="NIPO01000001">
    <property type="protein sequence ID" value="PJR03262.1"/>
    <property type="molecule type" value="Genomic_DNA"/>
</dbReference>
<feature type="transmembrane region" description="Helical" evidence="15">
    <location>
        <begin position="281"/>
        <end position="300"/>
    </location>
</feature>
<dbReference type="AlphaFoldDB" id="A0A2M9R335"/>
<evidence type="ECO:0000256" key="3">
    <source>
        <dbReference type="ARBA" id="ARBA00012438"/>
    </source>
</evidence>
<evidence type="ECO:0000256" key="5">
    <source>
        <dbReference type="ARBA" id="ARBA00022519"/>
    </source>
</evidence>
<evidence type="ECO:0000313" key="19">
    <source>
        <dbReference type="EMBL" id="PJR03262.1"/>
    </source>
</evidence>
<dbReference type="PROSITE" id="PS50894">
    <property type="entry name" value="HPT"/>
    <property type="match status" value="1"/>
</dbReference>
<keyword evidence="5" id="KW-0997">Cell inner membrane</keyword>
<dbReference type="InterPro" id="IPR004358">
    <property type="entry name" value="Sig_transdc_His_kin-like_C"/>
</dbReference>
<dbReference type="Gene3D" id="3.40.50.2300">
    <property type="match status" value="1"/>
</dbReference>
<dbReference type="PRINTS" id="PR00344">
    <property type="entry name" value="BCTRLSENSOR"/>
</dbReference>
<dbReference type="Gene3D" id="3.30.565.10">
    <property type="entry name" value="Histidine kinase-like ATPase, C-terminal domain"/>
    <property type="match status" value="1"/>
</dbReference>
<dbReference type="InterPro" id="IPR003594">
    <property type="entry name" value="HATPase_dom"/>
</dbReference>
<keyword evidence="6 14" id="KW-0597">Phosphoprotein</keyword>
<evidence type="ECO:0000256" key="11">
    <source>
        <dbReference type="ARBA" id="ARBA00022989"/>
    </source>
</evidence>
<dbReference type="InterPro" id="IPR005467">
    <property type="entry name" value="His_kinase_dom"/>
</dbReference>
<keyword evidence="10" id="KW-0067">ATP-binding</keyword>
<evidence type="ECO:0000256" key="9">
    <source>
        <dbReference type="ARBA" id="ARBA00022777"/>
    </source>
</evidence>
<keyword evidence="20" id="KW-1185">Reference proteome</keyword>
<accession>A0A2M9R335</accession>
<reference evidence="19 20" key="1">
    <citation type="submission" date="2017-06" db="EMBL/GenBank/DDBJ databases">
        <title>Description of Avrilella dinanensis gen. nov. sp. nov.</title>
        <authorList>
            <person name="Leyer C."/>
            <person name="Sassi M."/>
            <person name="Minet J."/>
            <person name="Kayal S."/>
            <person name="Cattoir V."/>
        </authorList>
    </citation>
    <scope>NUCLEOTIDE SEQUENCE [LARGE SCALE GENOMIC DNA]</scope>
    <source>
        <strain evidence="19 20">UR159</strain>
    </source>
</reference>
<dbReference type="GO" id="GO:0000155">
    <property type="term" value="F:phosphorelay sensor kinase activity"/>
    <property type="evidence" value="ECO:0007669"/>
    <property type="project" value="InterPro"/>
</dbReference>
<evidence type="ECO:0000256" key="15">
    <source>
        <dbReference type="SAM" id="Phobius"/>
    </source>
</evidence>
<dbReference type="RefSeq" id="WP_100676831.1">
    <property type="nucleotide sequence ID" value="NZ_NIPO01000001.1"/>
</dbReference>
<dbReference type="InterPro" id="IPR036890">
    <property type="entry name" value="HATPase_C_sf"/>
</dbReference>
<comment type="caution">
    <text evidence="19">The sequence shown here is derived from an EMBL/GenBank/DDBJ whole genome shotgun (WGS) entry which is preliminary data.</text>
</comment>
<dbReference type="SUPFAM" id="SSF55874">
    <property type="entry name" value="ATPase domain of HSP90 chaperone/DNA topoisomerase II/histidine kinase"/>
    <property type="match status" value="1"/>
</dbReference>
<evidence type="ECO:0000259" key="18">
    <source>
        <dbReference type="PROSITE" id="PS50894"/>
    </source>
</evidence>
<evidence type="ECO:0000259" key="17">
    <source>
        <dbReference type="PROSITE" id="PS50110"/>
    </source>
</evidence>
<comment type="subcellular location">
    <subcellularLocation>
        <location evidence="2">Cell inner membrane</location>
        <topology evidence="2">Multi-pass membrane protein</topology>
    </subcellularLocation>
</comment>
<protein>
    <recommendedName>
        <fullName evidence="3">histidine kinase</fullName>
        <ecNumber evidence="3">2.7.13.3</ecNumber>
    </recommendedName>
</protein>
<dbReference type="FunFam" id="3.30.565.10:FF:000010">
    <property type="entry name" value="Sensor histidine kinase RcsC"/>
    <property type="match status" value="1"/>
</dbReference>
<sequence>MSNFKSVRRKITAGYIVLAIAAVVSVWYILNQVNKISAPNQEIVSETAKTFNLSAIITDVLTSESLSRTAILSAQRKDINRYHSLIDSIQHRIDTLKTTFTSPSTIQKLDSIQILLTKKERRFDEIILYKNQLIRSNDISQTLKDIEQAKQEINSNTTPADSVKNTDNFFSRLADGVADAVNSSRKKDREQKKIEKINQAHQAKSDSISKVTEQMLEQAFMQSRNAQQRYFAKEAQLIEESKVIAQQIRVLFEDIESSVMQSSDRRIENARNIISQTSTNLAWLGAIALLSIIILGITVLRDLRNSYRNKQQVEKLNLELERLIKQKNYFLASITHDMVSPLNTTIGFSDLLDKTLQTNQQKEYLQNIQYSTKYIKNLVSDLVDFSKLEHDRIKLKKDFFNPKQLIDSTVNILQPEADKKDIELATEIGENTDTYIYSDEQRIRQILFNLLTNAIKFTHEGGVTLKADIENHSLVFEVIDTGIGIDPKHHETIFLEFRQAHDEIEKTYGGTGLGLNITKRLINLFSGDIRFESEPEKGTVFTVIIPLDDASQVKEELSDKNYLIDEEALSEIRLLVVDDDIFQLQLMTEIFKNRVRLITTLSDGNQIENYLNNQKYDIILTDIQMPKLTGFEVIKLIKNNPEHKNIPVIALTGKVDLEEQEYLNLGFSAVVKKPIDMPLLMKQLYRLLNINSTAFKAINEPDESAFVLSQPSEMYDFSDIIKLTGSDLSLIKPILQTFISSTKTALEDMKKAIDNQDNETISQLAHRILPMFRQLHIHEPIEALEELERNPDKLNSIRINSYFEIVTNCLKSIENDWSQNQYI</sequence>
<dbReference type="GO" id="GO:0005886">
    <property type="term" value="C:plasma membrane"/>
    <property type="evidence" value="ECO:0007669"/>
    <property type="project" value="UniProtKB-SubCell"/>
</dbReference>
<dbReference type="InterPro" id="IPR003661">
    <property type="entry name" value="HisK_dim/P_dom"/>
</dbReference>
<keyword evidence="8 15" id="KW-0812">Transmembrane</keyword>
<feature type="modified residue" description="Phosphohistidine" evidence="13">
    <location>
        <position position="766"/>
    </location>
</feature>
<dbReference type="PROSITE" id="PS50109">
    <property type="entry name" value="HIS_KIN"/>
    <property type="match status" value="1"/>
</dbReference>
<dbReference type="EC" id="2.7.13.3" evidence="3"/>
<dbReference type="Pfam" id="PF00072">
    <property type="entry name" value="Response_reg"/>
    <property type="match status" value="1"/>
</dbReference>
<evidence type="ECO:0000259" key="16">
    <source>
        <dbReference type="PROSITE" id="PS50109"/>
    </source>
</evidence>
<evidence type="ECO:0000256" key="13">
    <source>
        <dbReference type="PROSITE-ProRule" id="PRU00110"/>
    </source>
</evidence>
<dbReference type="Pfam" id="PF00512">
    <property type="entry name" value="HisKA"/>
    <property type="match status" value="1"/>
</dbReference>
<evidence type="ECO:0000256" key="6">
    <source>
        <dbReference type="ARBA" id="ARBA00022553"/>
    </source>
</evidence>
<feature type="transmembrane region" description="Helical" evidence="15">
    <location>
        <begin position="12"/>
        <end position="30"/>
    </location>
</feature>
<keyword evidence="12 15" id="KW-0472">Membrane</keyword>
<dbReference type="Gene3D" id="1.10.287.130">
    <property type="match status" value="1"/>
</dbReference>
<evidence type="ECO:0000256" key="12">
    <source>
        <dbReference type="ARBA" id="ARBA00023136"/>
    </source>
</evidence>
<keyword evidence="7" id="KW-0808">Transferase</keyword>